<reference evidence="2" key="2">
    <citation type="journal article" date="2016" name="Fungal Biol.">
        <title>Ochratoxin A production by Penicillium thymicola.</title>
        <authorList>
            <person name="Nguyen H.D.T."/>
            <person name="McMullin D.R."/>
            <person name="Ponomareva E."/>
            <person name="Riley R."/>
            <person name="Pomraning K.R."/>
            <person name="Baker S.E."/>
            <person name="Seifert K.A."/>
        </authorList>
    </citation>
    <scope>NUCLEOTIDE SEQUENCE</scope>
    <source>
        <strain evidence="2">DAOM 180753</strain>
    </source>
</reference>
<accession>A0AAI9TJH9</accession>
<dbReference type="PANTHER" id="PTHR47129:SF1">
    <property type="entry name" value="NMRA-LIKE DOMAIN-CONTAINING PROTEIN"/>
    <property type="match status" value="1"/>
</dbReference>
<gene>
    <name evidence="2" type="ORF">VN97_g5024</name>
</gene>
<evidence type="ECO:0000259" key="1">
    <source>
        <dbReference type="Pfam" id="PF05368"/>
    </source>
</evidence>
<dbReference type="AlphaFoldDB" id="A0AAI9TJH9"/>
<organism evidence="2 3">
    <name type="scientific">Penicillium thymicola</name>
    <dbReference type="NCBI Taxonomy" id="293382"/>
    <lineage>
        <taxon>Eukaryota</taxon>
        <taxon>Fungi</taxon>
        <taxon>Dikarya</taxon>
        <taxon>Ascomycota</taxon>
        <taxon>Pezizomycotina</taxon>
        <taxon>Eurotiomycetes</taxon>
        <taxon>Eurotiomycetidae</taxon>
        <taxon>Eurotiales</taxon>
        <taxon>Aspergillaceae</taxon>
        <taxon>Penicillium</taxon>
    </lineage>
</organism>
<keyword evidence="3" id="KW-1185">Reference proteome</keyword>
<dbReference type="Proteomes" id="UP001227192">
    <property type="component" value="Unassembled WGS sequence"/>
</dbReference>
<proteinExistence type="predicted"/>
<comment type="caution">
    <text evidence="2">The sequence shown here is derived from an EMBL/GenBank/DDBJ whole genome shotgun (WGS) entry which is preliminary data.</text>
</comment>
<name>A0AAI9TJH9_PENTH</name>
<dbReference type="InterPro" id="IPR036291">
    <property type="entry name" value="NAD(P)-bd_dom_sf"/>
</dbReference>
<dbReference type="SUPFAM" id="SSF51735">
    <property type="entry name" value="NAD(P)-binding Rossmann-fold domains"/>
    <property type="match status" value="1"/>
</dbReference>
<sequence length="302" mass="33792">MTLKYLITGATGGLGAGVLSYLAANVPASEYAAASSREENRKQFEDRGIAFRVASYDNPETLETAFEDVENLFFVSTNTFDIEKRRKQHENFVIAAKKMNVKHASHQIPHTTIPANMEAADMVYISRIRAGINFTSIREGLYTDAFPVFMGWYPSTSTVYLPSDGPIAFTLRSELGEASARLMIQGGHDREIVLLTAQQTITFSGIVDLINEVTGRDVQFKLVSPEEFVRLKAADDEGGKPEGFFQALLSWYESISKGETCTIDPLMAEVLGRQPVPPREAIRTFLAENRDYEWHQNYVNRT</sequence>
<dbReference type="Pfam" id="PF05368">
    <property type="entry name" value="NmrA"/>
    <property type="match status" value="1"/>
</dbReference>
<dbReference type="Gene3D" id="3.40.50.720">
    <property type="entry name" value="NAD(P)-binding Rossmann-like Domain"/>
    <property type="match status" value="1"/>
</dbReference>
<reference evidence="2" key="1">
    <citation type="submission" date="2015-06" db="EMBL/GenBank/DDBJ databases">
        <authorList>
            <person name="Nguyen H."/>
        </authorList>
    </citation>
    <scope>NUCLEOTIDE SEQUENCE</scope>
    <source>
        <strain evidence="2">DAOM 180753</strain>
    </source>
</reference>
<dbReference type="InterPro" id="IPR052718">
    <property type="entry name" value="NmrA-type_oxidoreductase"/>
</dbReference>
<dbReference type="PANTHER" id="PTHR47129">
    <property type="entry name" value="QUINONE OXIDOREDUCTASE 2"/>
    <property type="match status" value="1"/>
</dbReference>
<protein>
    <recommendedName>
        <fullName evidence="1">NmrA-like domain-containing protein</fullName>
    </recommendedName>
</protein>
<feature type="domain" description="NmrA-like" evidence="1">
    <location>
        <begin position="5"/>
        <end position="103"/>
    </location>
</feature>
<dbReference type="Gene3D" id="3.90.25.10">
    <property type="entry name" value="UDP-galactose 4-epimerase, domain 1"/>
    <property type="match status" value="1"/>
</dbReference>
<evidence type="ECO:0000313" key="3">
    <source>
        <dbReference type="Proteomes" id="UP001227192"/>
    </source>
</evidence>
<dbReference type="InterPro" id="IPR008030">
    <property type="entry name" value="NmrA-like"/>
</dbReference>
<evidence type="ECO:0000313" key="2">
    <source>
        <dbReference type="EMBL" id="KAJ9488287.1"/>
    </source>
</evidence>
<dbReference type="EMBL" id="LACB01000123">
    <property type="protein sequence ID" value="KAJ9488287.1"/>
    <property type="molecule type" value="Genomic_DNA"/>
</dbReference>